<accession>A0ABY8Q5K1</accession>
<dbReference type="InterPro" id="IPR024409">
    <property type="entry name" value="DUF3833"/>
</dbReference>
<evidence type="ECO:0000313" key="2">
    <source>
        <dbReference type="Proteomes" id="UP001230978"/>
    </source>
</evidence>
<proteinExistence type="predicted"/>
<protein>
    <submittedName>
        <fullName evidence="1">DUF3833 domain-containing protein</fullName>
    </submittedName>
</protein>
<name>A0ABY8Q5K1_9RHOB</name>
<dbReference type="Pfam" id="PF12915">
    <property type="entry name" value="DUF3833"/>
    <property type="match status" value="1"/>
</dbReference>
<dbReference type="RefSeq" id="WP_281464641.1">
    <property type="nucleotide sequence ID" value="NZ_CP124535.1"/>
</dbReference>
<evidence type="ECO:0000313" key="1">
    <source>
        <dbReference type="EMBL" id="WGV15351.1"/>
    </source>
</evidence>
<dbReference type="EMBL" id="CP124535">
    <property type="protein sequence ID" value="WGV15351.1"/>
    <property type="molecule type" value="Genomic_DNA"/>
</dbReference>
<keyword evidence="2" id="KW-1185">Reference proteome</keyword>
<sequence length="186" mass="20774">MTPFFSLLLGALITLVLVAMKSRFVGFRTQRPADLSDRGPRFDLRTHLSGPILCEGVIYGPTGRVASRFTAEMEGTWDGNVGVLKERFRYDSGRMQDREWRLFLSNDGTIRAEADDVVGPGQGRAEGPGVLLNYRIKLDEEAGGHVLNVTDWMYLMENGTIMNRSQFTKFGITVAELVATMRRLPA</sequence>
<dbReference type="Proteomes" id="UP001230978">
    <property type="component" value="Chromosome"/>
</dbReference>
<reference evidence="1 2" key="1">
    <citation type="submission" date="2023-04" db="EMBL/GenBank/DDBJ databases">
        <title>YMD61, complete Genome.</title>
        <authorList>
            <person name="Zhang J."/>
        </authorList>
    </citation>
    <scope>NUCLEOTIDE SEQUENCE [LARGE SCALE GENOMIC DNA]</scope>
    <source>
        <strain evidence="1 2">YMD61</strain>
    </source>
</reference>
<gene>
    <name evidence="1" type="ORF">QF092_13895</name>
</gene>
<organism evidence="1 2">
    <name type="scientific">Fuscovulum ytuae</name>
    <dbReference type="NCBI Taxonomy" id="3042299"/>
    <lineage>
        <taxon>Bacteria</taxon>
        <taxon>Pseudomonadati</taxon>
        <taxon>Pseudomonadota</taxon>
        <taxon>Alphaproteobacteria</taxon>
        <taxon>Rhodobacterales</taxon>
        <taxon>Paracoccaceae</taxon>
        <taxon>Fuscovulum</taxon>
    </lineage>
</organism>